<dbReference type="Proteomes" id="UP000028511">
    <property type="component" value="Unassembled WGS sequence"/>
</dbReference>
<evidence type="ECO:0000256" key="8">
    <source>
        <dbReference type="ARBA" id="ARBA00022723"/>
    </source>
</evidence>
<evidence type="ECO:0000256" key="13">
    <source>
        <dbReference type="ARBA" id="ARBA00030756"/>
    </source>
</evidence>
<keyword evidence="12" id="KW-0413">Isomerase</keyword>
<feature type="domain" description="Radical SAM core" evidence="16">
    <location>
        <begin position="106"/>
        <end position="322"/>
    </location>
</feature>
<dbReference type="PANTHER" id="PTHR30538">
    <property type="entry name" value="LYSINE 2,3-AMINOMUTASE-RELATED"/>
    <property type="match status" value="1"/>
</dbReference>
<keyword evidence="9 15" id="KW-0663">Pyridoxal phosphate</keyword>
<dbReference type="NCBIfam" id="TIGR00238">
    <property type="entry name" value="KamA family radical SAM protein"/>
    <property type="match status" value="1"/>
</dbReference>
<keyword evidence="8 14" id="KW-0479">Metal-binding</keyword>
<comment type="similarity">
    <text evidence="4">Belongs to the radical SAM superfamily. KamA family.</text>
</comment>
<dbReference type="InterPro" id="IPR022462">
    <property type="entry name" value="EpmB"/>
</dbReference>
<dbReference type="HOGENOM" id="CLU_032161_2_0_6"/>
<keyword evidence="6 14" id="KW-0004">4Fe-4S</keyword>
<feature type="modified residue" description="N6-(pyridoxal phosphate)lysine" evidence="15">
    <location>
        <position position="332"/>
    </location>
</feature>
<evidence type="ECO:0000256" key="1">
    <source>
        <dbReference type="ARBA" id="ARBA00001352"/>
    </source>
</evidence>
<comment type="cofactor">
    <cofactor evidence="2 15">
        <name>pyridoxal 5'-phosphate</name>
        <dbReference type="ChEBI" id="CHEBI:597326"/>
    </cofactor>
</comment>
<dbReference type="GO" id="GO:0051539">
    <property type="term" value="F:4 iron, 4 sulfur cluster binding"/>
    <property type="evidence" value="ECO:0007669"/>
    <property type="project" value="UniProtKB-KW"/>
</dbReference>
<dbReference type="InterPro" id="IPR013785">
    <property type="entry name" value="Aldolase_TIM"/>
</dbReference>
<dbReference type="InterPro" id="IPR003739">
    <property type="entry name" value="Lys_aminomutase/Glu_NH3_mut"/>
</dbReference>
<dbReference type="GO" id="GO:0016853">
    <property type="term" value="F:isomerase activity"/>
    <property type="evidence" value="ECO:0007669"/>
    <property type="project" value="UniProtKB-KW"/>
</dbReference>
<dbReference type="SFLD" id="SFLDG01070">
    <property type="entry name" value="PLP-dependent"/>
    <property type="match status" value="1"/>
</dbReference>
<dbReference type="InterPro" id="IPR058240">
    <property type="entry name" value="rSAM_sf"/>
</dbReference>
<evidence type="ECO:0000259" key="16">
    <source>
        <dbReference type="PROSITE" id="PS51918"/>
    </source>
</evidence>
<dbReference type="GO" id="GO:0046872">
    <property type="term" value="F:metal ion binding"/>
    <property type="evidence" value="ECO:0007669"/>
    <property type="project" value="UniProtKB-KW"/>
</dbReference>
<evidence type="ECO:0000256" key="6">
    <source>
        <dbReference type="ARBA" id="ARBA00022485"/>
    </source>
</evidence>
<evidence type="ECO:0000256" key="11">
    <source>
        <dbReference type="ARBA" id="ARBA00023014"/>
    </source>
</evidence>
<dbReference type="PANTHER" id="PTHR30538:SF1">
    <property type="entry name" value="L-LYSINE 2,3-AMINOMUTASE"/>
    <property type="match status" value="1"/>
</dbReference>
<gene>
    <name evidence="17" type="primary">yjeK</name>
    <name evidence="17" type="ORF">XBP1_2570012</name>
</gene>
<dbReference type="NCBIfam" id="TIGR03821">
    <property type="entry name" value="EFP_modif_epmB"/>
    <property type="match status" value="1"/>
</dbReference>
<organism evidence="17">
    <name type="scientific">Xenorhabdus bovienii str. puntauvense</name>
    <dbReference type="NCBI Taxonomy" id="1398201"/>
    <lineage>
        <taxon>Bacteria</taxon>
        <taxon>Pseudomonadati</taxon>
        <taxon>Pseudomonadota</taxon>
        <taxon>Gammaproteobacteria</taxon>
        <taxon>Enterobacterales</taxon>
        <taxon>Morganellaceae</taxon>
        <taxon>Xenorhabdus</taxon>
    </lineage>
</organism>
<dbReference type="AlphaFoldDB" id="A0A077NET6"/>
<evidence type="ECO:0000256" key="3">
    <source>
        <dbReference type="ARBA" id="ARBA00001966"/>
    </source>
</evidence>
<protein>
    <recommendedName>
        <fullName evidence="5">L-lysine 2,3-aminomutase</fullName>
    </recommendedName>
    <alternativeName>
        <fullName evidence="13">EF-P post-translational modification enzyme B</fullName>
    </alternativeName>
</protein>
<keyword evidence="10" id="KW-0408">Iron</keyword>
<dbReference type="SFLD" id="SFLDS00029">
    <property type="entry name" value="Radical_SAM"/>
    <property type="match status" value="1"/>
</dbReference>
<keyword evidence="11 14" id="KW-0411">Iron-sulfur</keyword>
<feature type="binding site" evidence="14">
    <location>
        <position position="124"/>
    </location>
    <ligand>
        <name>[4Fe-4S] cluster</name>
        <dbReference type="ChEBI" id="CHEBI:49883"/>
        <note>4Fe-4S-S-AdoMet</note>
    </ligand>
</feature>
<evidence type="ECO:0000256" key="12">
    <source>
        <dbReference type="ARBA" id="ARBA00023235"/>
    </source>
</evidence>
<dbReference type="SUPFAM" id="SSF102114">
    <property type="entry name" value="Radical SAM enzymes"/>
    <property type="match status" value="1"/>
</dbReference>
<dbReference type="EMBL" id="CBSW010000176">
    <property type="protein sequence ID" value="CDG97359.1"/>
    <property type="molecule type" value="Genomic_DNA"/>
</dbReference>
<dbReference type="PROSITE" id="PS51918">
    <property type="entry name" value="RADICAL_SAM"/>
    <property type="match status" value="1"/>
</dbReference>
<dbReference type="Pfam" id="PF04055">
    <property type="entry name" value="Radical_SAM"/>
    <property type="match status" value="1"/>
</dbReference>
<comment type="cofactor">
    <cofactor evidence="3">
        <name>[4Fe-4S] cluster</name>
        <dbReference type="ChEBI" id="CHEBI:49883"/>
    </cofactor>
</comment>
<keyword evidence="7" id="KW-0949">S-adenosyl-L-methionine</keyword>
<evidence type="ECO:0000256" key="4">
    <source>
        <dbReference type="ARBA" id="ARBA00008703"/>
    </source>
</evidence>
<feature type="binding site" evidence="14">
    <location>
        <position position="127"/>
    </location>
    <ligand>
        <name>[4Fe-4S] cluster</name>
        <dbReference type="ChEBI" id="CHEBI:49883"/>
        <note>4Fe-4S-S-AdoMet</note>
    </ligand>
</feature>
<dbReference type="SFLD" id="SFLDF00314">
    <property type="entry name" value="L-lysine_2_3-aminomutase_(yjeK"/>
    <property type="match status" value="1"/>
</dbReference>
<evidence type="ECO:0000256" key="2">
    <source>
        <dbReference type="ARBA" id="ARBA00001933"/>
    </source>
</evidence>
<evidence type="ECO:0000313" key="17">
    <source>
        <dbReference type="EMBL" id="CDG97359.1"/>
    </source>
</evidence>
<evidence type="ECO:0000256" key="5">
    <source>
        <dbReference type="ARBA" id="ARBA00022363"/>
    </source>
</evidence>
<comment type="caution">
    <text evidence="17">The sequence shown here is derived from an EMBL/GenBank/DDBJ whole genome shotgun (WGS) entry which is preliminary data.</text>
</comment>
<feature type="binding site" evidence="14">
    <location>
        <position position="120"/>
    </location>
    <ligand>
        <name>[4Fe-4S] cluster</name>
        <dbReference type="ChEBI" id="CHEBI:49883"/>
        <note>4Fe-4S-S-AdoMet</note>
    </ligand>
</feature>
<sequence length="343" mass="39154">MAHIITHIPPVREVWLKQLADVITDPNELLQLLSLNTHAMLKEGNEAKRLFPLRVPRAFAARMKKGDPHDPLLLQVLTAREEFETHPGFSTDPLDEQRSAVPGLLHKYRNRALLLVKGGCAVNCRYCFRRHFPYEDNKGNKNNWQLALDYIEQHPELDEIIFSGGDPLMAKDHELDWLITRLESISHIKRLRIHTRLPVVIPDRITLSLCNRFAQSHLQIVMVTHINHANEIDNTFRDKMMWLKQAGVTLLNQSVMLRNVNDNADTLADLSNTLFDAGILPYYIHILDKVQGAAHFLVSDEEAKAIMRELLTKISGYLVPCLTREIGGEPSKTPLDLGLKQNN</sequence>
<name>A0A077NET6_XENBV</name>
<evidence type="ECO:0000256" key="7">
    <source>
        <dbReference type="ARBA" id="ARBA00022691"/>
    </source>
</evidence>
<comment type="catalytic activity">
    <reaction evidence="1">
        <text>L-lysine = D-beta-lysine</text>
        <dbReference type="Rhea" id="RHEA:44148"/>
        <dbReference type="ChEBI" id="CHEBI:32551"/>
        <dbReference type="ChEBI" id="CHEBI:84138"/>
    </reaction>
</comment>
<evidence type="ECO:0000256" key="15">
    <source>
        <dbReference type="PIRSR" id="PIRSR603739-50"/>
    </source>
</evidence>
<evidence type="ECO:0000256" key="14">
    <source>
        <dbReference type="PIRSR" id="PIRSR004911-1"/>
    </source>
</evidence>
<dbReference type="PIRSF" id="PIRSF004911">
    <property type="entry name" value="DUF160"/>
    <property type="match status" value="1"/>
</dbReference>
<dbReference type="InterPro" id="IPR007197">
    <property type="entry name" value="rSAM"/>
</dbReference>
<proteinExistence type="inferred from homology"/>
<dbReference type="RefSeq" id="WP_038218010.1">
    <property type="nucleotide sequence ID" value="NZ_CAWLWN010000219.1"/>
</dbReference>
<dbReference type="CDD" id="cd01335">
    <property type="entry name" value="Radical_SAM"/>
    <property type="match status" value="1"/>
</dbReference>
<evidence type="ECO:0000256" key="9">
    <source>
        <dbReference type="ARBA" id="ARBA00022898"/>
    </source>
</evidence>
<reference evidence="17" key="1">
    <citation type="submission" date="2013-07" db="EMBL/GenBank/DDBJ databases">
        <title>Sub-species coevolution in mutualistic symbiosis.</title>
        <authorList>
            <person name="Murfin K."/>
            <person name="Klassen J."/>
            <person name="Lee M."/>
            <person name="Forst S."/>
            <person name="Stock P."/>
            <person name="Goodrich-Blair H."/>
        </authorList>
    </citation>
    <scope>NUCLEOTIDE SEQUENCE [LARGE SCALE GENOMIC DNA]</scope>
    <source>
        <strain evidence="17">Puntauvense</strain>
    </source>
</reference>
<evidence type="ECO:0000256" key="10">
    <source>
        <dbReference type="ARBA" id="ARBA00023004"/>
    </source>
</evidence>
<accession>A0A077NET6</accession>
<dbReference type="Gene3D" id="3.20.20.70">
    <property type="entry name" value="Aldolase class I"/>
    <property type="match status" value="1"/>
</dbReference>